<keyword evidence="2" id="KW-1185">Reference proteome</keyword>
<organism evidence="1 2">
    <name type="scientific">Salinisphaera orenii MK-B5</name>
    <dbReference type="NCBI Taxonomy" id="856730"/>
    <lineage>
        <taxon>Bacteria</taxon>
        <taxon>Pseudomonadati</taxon>
        <taxon>Pseudomonadota</taxon>
        <taxon>Gammaproteobacteria</taxon>
        <taxon>Salinisphaerales</taxon>
        <taxon>Salinisphaeraceae</taxon>
        <taxon>Salinisphaera</taxon>
    </lineage>
</organism>
<dbReference type="AlphaFoldDB" id="A0A423PTQ9"/>
<accession>A0A423PTQ9</accession>
<proteinExistence type="predicted"/>
<name>A0A423PTQ9_9GAMM</name>
<protein>
    <submittedName>
        <fullName evidence="1">Uncharacterized protein</fullName>
    </submittedName>
</protein>
<comment type="caution">
    <text evidence="1">The sequence shown here is derived from an EMBL/GenBank/DDBJ whole genome shotgun (WGS) entry which is preliminary data.</text>
</comment>
<gene>
    <name evidence="1" type="ORF">SAOR_05000</name>
</gene>
<evidence type="ECO:0000313" key="2">
    <source>
        <dbReference type="Proteomes" id="UP000283993"/>
    </source>
</evidence>
<dbReference type="EMBL" id="AYKH01000007">
    <property type="protein sequence ID" value="ROO28912.1"/>
    <property type="molecule type" value="Genomic_DNA"/>
</dbReference>
<sequence>MRGRDRGFGEHAGRGLGGLQRAMACMARTGLCRRRRLRIDMGTRYGAAST</sequence>
<dbReference type="Proteomes" id="UP000283993">
    <property type="component" value="Unassembled WGS sequence"/>
</dbReference>
<reference evidence="1 2" key="1">
    <citation type="submission" date="2013-10" db="EMBL/GenBank/DDBJ databases">
        <title>Salinisphaera orenii MK-B5 Genome Sequencing.</title>
        <authorList>
            <person name="Lai Q."/>
            <person name="Li C."/>
            <person name="Shao Z."/>
        </authorList>
    </citation>
    <scope>NUCLEOTIDE SEQUENCE [LARGE SCALE GENOMIC DNA]</scope>
    <source>
        <strain evidence="1 2">MK-B5</strain>
    </source>
</reference>
<evidence type="ECO:0000313" key="1">
    <source>
        <dbReference type="EMBL" id="ROO28912.1"/>
    </source>
</evidence>